<dbReference type="SUPFAM" id="SSF48439">
    <property type="entry name" value="Protein prenylyltransferase"/>
    <property type="match status" value="1"/>
</dbReference>
<comment type="cofactor">
    <cofactor evidence="1">
        <name>Mg(2+)</name>
        <dbReference type="ChEBI" id="CHEBI:18420"/>
    </cofactor>
</comment>
<evidence type="ECO:0000256" key="13">
    <source>
        <dbReference type="ARBA" id="ARBA00043219"/>
    </source>
</evidence>
<organism evidence="14 15">
    <name type="scientific">Paralvinella palmiformis</name>
    <dbReference type="NCBI Taxonomy" id="53620"/>
    <lineage>
        <taxon>Eukaryota</taxon>
        <taxon>Metazoa</taxon>
        <taxon>Spiralia</taxon>
        <taxon>Lophotrochozoa</taxon>
        <taxon>Annelida</taxon>
        <taxon>Polychaeta</taxon>
        <taxon>Sedentaria</taxon>
        <taxon>Canalipalpata</taxon>
        <taxon>Terebellida</taxon>
        <taxon>Terebelliformia</taxon>
        <taxon>Alvinellidae</taxon>
        <taxon>Paralvinella</taxon>
    </lineage>
</organism>
<gene>
    <name evidence="14" type="ORF">LSH36_582g03048</name>
</gene>
<evidence type="ECO:0000256" key="12">
    <source>
        <dbReference type="ARBA" id="ARBA00043086"/>
    </source>
</evidence>
<dbReference type="GO" id="GO:0005965">
    <property type="term" value="C:protein farnesyltransferase complex"/>
    <property type="evidence" value="ECO:0007669"/>
    <property type="project" value="TreeGrafter"/>
</dbReference>
<dbReference type="InterPro" id="IPR002088">
    <property type="entry name" value="Prenyl_trans_a"/>
</dbReference>
<keyword evidence="7" id="KW-0677">Repeat</keyword>
<keyword evidence="6" id="KW-0808">Transferase</keyword>
<dbReference type="EC" id="2.5.1.59" evidence="3"/>
<keyword evidence="8" id="KW-0460">Magnesium</keyword>
<evidence type="ECO:0000256" key="5">
    <source>
        <dbReference type="ARBA" id="ARBA00022602"/>
    </source>
</evidence>
<dbReference type="Pfam" id="PF01239">
    <property type="entry name" value="PPTA"/>
    <property type="match status" value="5"/>
</dbReference>
<reference evidence="14" key="1">
    <citation type="journal article" date="2023" name="Mol. Biol. Evol.">
        <title>Third-Generation Sequencing Reveals the Adaptive Role of the Epigenome in Three Deep-Sea Polychaetes.</title>
        <authorList>
            <person name="Perez M."/>
            <person name="Aroh O."/>
            <person name="Sun Y."/>
            <person name="Lan Y."/>
            <person name="Juniper S.K."/>
            <person name="Young C.R."/>
            <person name="Angers B."/>
            <person name="Qian P.Y."/>
        </authorList>
    </citation>
    <scope>NUCLEOTIDE SEQUENCE</scope>
    <source>
        <strain evidence="14">P08H-3</strain>
    </source>
</reference>
<dbReference type="GO" id="GO:0004660">
    <property type="term" value="F:protein farnesyltransferase activity"/>
    <property type="evidence" value="ECO:0007669"/>
    <property type="project" value="UniProtKB-EC"/>
</dbReference>
<accession>A0AAD9J6Q0</accession>
<evidence type="ECO:0000313" key="15">
    <source>
        <dbReference type="Proteomes" id="UP001208570"/>
    </source>
</evidence>
<evidence type="ECO:0000256" key="10">
    <source>
        <dbReference type="ARBA" id="ARBA00041392"/>
    </source>
</evidence>
<evidence type="ECO:0000256" key="2">
    <source>
        <dbReference type="ARBA" id="ARBA00006734"/>
    </source>
</evidence>
<dbReference type="PANTHER" id="PTHR11129:SF1">
    <property type="entry name" value="PROTEIN FARNESYLTRANSFERASE_GERANYLGERANYLTRANSFERASE TYPE-1 SUBUNIT ALPHA"/>
    <property type="match status" value="1"/>
</dbReference>
<feature type="non-terminal residue" evidence="14">
    <location>
        <position position="1"/>
    </location>
</feature>
<evidence type="ECO:0000256" key="6">
    <source>
        <dbReference type="ARBA" id="ARBA00022679"/>
    </source>
</evidence>
<dbReference type="AlphaFoldDB" id="A0AAD9J6Q0"/>
<keyword evidence="5" id="KW-0637">Prenyltransferase</keyword>
<dbReference type="PROSITE" id="PS51147">
    <property type="entry name" value="PFTA"/>
    <property type="match status" value="5"/>
</dbReference>
<sequence length="320" mass="37734">PVLSIVRAIVGARLCRNGPESSDSDESFEGWVFYRDRPEWKDVEAIPQDEGPFPVVQIAYSDRFRDVYDYFRAIVQKDERSERALELTADAVKLNSANYTVWHFRRLCLKALNKDLWPELDMISKMIESHPKNYQVWHHRMVVVEWLNDASRELDFTQKILKMDAKNYHAWQHRQWVLKKFDLWENEIDYVNKLLNEDLRNNSAWNQRYFVINSTTKFTPEVMEREIRFTQVMINKAPNNESPWNYLRGLLLTTDSLMYPGVLDFCKKLYSENIRSPHLLAFMVDCYDELVSSGCDNKDSLLTEALQLLGVVFDVDRAAS</sequence>
<dbReference type="Gene3D" id="1.25.40.120">
    <property type="entry name" value="Protein prenylyltransferase"/>
    <property type="match status" value="1"/>
</dbReference>
<evidence type="ECO:0000256" key="8">
    <source>
        <dbReference type="ARBA" id="ARBA00022842"/>
    </source>
</evidence>
<proteinExistence type="inferred from homology"/>
<dbReference type="PANTHER" id="PTHR11129">
    <property type="entry name" value="PROTEIN FARNESYLTRANSFERASE ALPHA SUBUNIT/RAB GERANYLGERANYL TRANSFERASE ALPHA SUBUNIT"/>
    <property type="match status" value="1"/>
</dbReference>
<keyword evidence="15" id="KW-1185">Reference proteome</keyword>
<dbReference type="EC" id="2.5.1.58" evidence="4"/>
<name>A0AAD9J6Q0_9ANNE</name>
<dbReference type="GO" id="GO:0004662">
    <property type="term" value="F:CAAX-protein geranylgeranyltransferase activity"/>
    <property type="evidence" value="ECO:0007669"/>
    <property type="project" value="UniProtKB-EC"/>
</dbReference>
<evidence type="ECO:0000256" key="1">
    <source>
        <dbReference type="ARBA" id="ARBA00001946"/>
    </source>
</evidence>
<protein>
    <recommendedName>
        <fullName evidence="9">Protein farnesyltransferase/geranylgeranyltransferase type-1 subunit alpha</fullName>
        <ecNumber evidence="4">2.5.1.58</ecNumber>
        <ecNumber evidence="3">2.5.1.59</ecNumber>
    </recommendedName>
    <alternativeName>
        <fullName evidence="12">CAAX farnesyltransferase subunit alpha</fullName>
    </alternativeName>
    <alternativeName>
        <fullName evidence="11">FTase-alpha</fullName>
    </alternativeName>
    <alternativeName>
        <fullName evidence="10">Ras proteins prenyltransferase subunit alpha</fullName>
    </alternativeName>
    <alternativeName>
        <fullName evidence="13">Type I protein geranyl-geranyltransferase subunit alpha</fullName>
    </alternativeName>
</protein>
<evidence type="ECO:0000256" key="3">
    <source>
        <dbReference type="ARBA" id="ARBA00012700"/>
    </source>
</evidence>
<evidence type="ECO:0000256" key="7">
    <source>
        <dbReference type="ARBA" id="ARBA00022737"/>
    </source>
</evidence>
<evidence type="ECO:0000313" key="14">
    <source>
        <dbReference type="EMBL" id="KAK2146850.1"/>
    </source>
</evidence>
<comment type="similarity">
    <text evidence="2">Belongs to the protein prenyltransferase subunit alpha family.</text>
</comment>
<evidence type="ECO:0000256" key="9">
    <source>
        <dbReference type="ARBA" id="ARBA00040965"/>
    </source>
</evidence>
<evidence type="ECO:0000256" key="11">
    <source>
        <dbReference type="ARBA" id="ARBA00042436"/>
    </source>
</evidence>
<dbReference type="EMBL" id="JAODUP010000582">
    <property type="protein sequence ID" value="KAK2146850.1"/>
    <property type="molecule type" value="Genomic_DNA"/>
</dbReference>
<comment type="caution">
    <text evidence="14">The sequence shown here is derived from an EMBL/GenBank/DDBJ whole genome shotgun (WGS) entry which is preliminary data.</text>
</comment>
<evidence type="ECO:0000256" key="4">
    <source>
        <dbReference type="ARBA" id="ARBA00012702"/>
    </source>
</evidence>
<dbReference type="Proteomes" id="UP001208570">
    <property type="component" value="Unassembled WGS sequence"/>
</dbReference>
<dbReference type="GO" id="GO:0005953">
    <property type="term" value="C:CAAX-protein geranylgeranyltransferase complex"/>
    <property type="evidence" value="ECO:0007669"/>
    <property type="project" value="TreeGrafter"/>
</dbReference>